<accession>A0A2C6L600</accession>
<evidence type="ECO:0000256" key="1">
    <source>
        <dbReference type="SAM" id="MobiDB-lite"/>
    </source>
</evidence>
<dbReference type="RefSeq" id="XP_067924835.1">
    <property type="nucleotide sequence ID" value="XM_068063189.1"/>
</dbReference>
<feature type="compositionally biased region" description="Basic and acidic residues" evidence="1">
    <location>
        <begin position="391"/>
        <end position="404"/>
    </location>
</feature>
<protein>
    <submittedName>
        <fullName evidence="2">Uncharacterized protein</fullName>
    </submittedName>
</protein>
<comment type="caution">
    <text evidence="2">The sequence shown here is derived from an EMBL/GenBank/DDBJ whole genome shotgun (WGS) entry which is preliminary data.</text>
</comment>
<reference evidence="2 3" key="1">
    <citation type="journal article" date="2017" name="Int. J. Parasitol.">
        <title>The genome of the protozoan parasite Cystoisospora suis and a reverse vaccinology approach to identify vaccine candidates.</title>
        <authorList>
            <person name="Palmieri N."/>
            <person name="Shrestha A."/>
            <person name="Ruttkowski B."/>
            <person name="Beck T."/>
            <person name="Vogl C."/>
            <person name="Tomley F."/>
            <person name="Blake D.P."/>
            <person name="Joachim A."/>
        </authorList>
    </citation>
    <scope>NUCLEOTIDE SEQUENCE [LARGE SCALE GENOMIC DNA]</scope>
    <source>
        <strain evidence="2 3">Wien I</strain>
    </source>
</reference>
<sequence>MLALEKVLVTSWVYRQERSSFAVSLPADGFSAKAISISKVLTEDRELEHEREDYLSFLSPSILSPRRFRNRKTDTSSITGVAFHPNADPKEEAFHSSSSRSSWPPSLTCSSSFCSAASTEESSCLGRGSEREEEETQQTETECGKRRGRRESSRQMKEHHEVYFLHECVKRSHLFLYCFTHLQALRVHIRAVTPSFVDLVSSSCPYLMDIILHTRNPLTSNLVLSLCRKLPLLYILEICTPKTGTRRKCISSVSSCSSVTMSTSSISNIPPSSFSSFQDVSSCCSSSCRSPWPIFSPHSSSLQSVPFTPSSSSICSSHVLKPASPIRRENEFFVSSKASPSSTIFLKKSNTDGKDFVDGKCRLSKDSAKDPEKPKSLLQPIYAVTGRSRSRVCDEDGAEKERWTGRRAQMVRAEEGLSTTSSRPSSPTPKEQRQEKKTTITGKLSQAAPVAEEVREDRKEERNTVSRLACPRRDRESGRDERKAADLYGRGYSGALSLGENETFVLRTRGGEYYGCRCCRRTLHRIWRGEEKKGRKKLTEAEAGRENRSLQDSRLAERRTRQCARDHPYDSSTVLGTPFHLTSEHPDAFVSRSSDSSSLLPREERRPCQCSRGLSGGVPTFPSLCGHTERKKKQLRRSDIRSYLSLWTEVIDLSSLSTWRLNA</sequence>
<name>A0A2C6L600_9APIC</name>
<dbReference type="Proteomes" id="UP000221165">
    <property type="component" value="Unassembled WGS sequence"/>
</dbReference>
<dbReference type="VEuPathDB" id="ToxoDB:CSUI_002991"/>
<feature type="compositionally biased region" description="Low complexity" evidence="1">
    <location>
        <begin position="96"/>
        <end position="105"/>
    </location>
</feature>
<proteinExistence type="predicted"/>
<organism evidence="2 3">
    <name type="scientific">Cystoisospora suis</name>
    <dbReference type="NCBI Taxonomy" id="483139"/>
    <lineage>
        <taxon>Eukaryota</taxon>
        <taxon>Sar</taxon>
        <taxon>Alveolata</taxon>
        <taxon>Apicomplexa</taxon>
        <taxon>Conoidasida</taxon>
        <taxon>Coccidia</taxon>
        <taxon>Eucoccidiorida</taxon>
        <taxon>Eimeriorina</taxon>
        <taxon>Sarcocystidae</taxon>
        <taxon>Cystoisospora</taxon>
    </lineage>
</organism>
<keyword evidence="3" id="KW-1185">Reference proteome</keyword>
<feature type="region of interest" description="Disordered" evidence="1">
    <location>
        <begin position="79"/>
        <end position="105"/>
    </location>
</feature>
<feature type="region of interest" description="Disordered" evidence="1">
    <location>
        <begin position="124"/>
        <end position="152"/>
    </location>
</feature>
<dbReference type="EMBL" id="MIGC01001260">
    <property type="protein sequence ID" value="PHJ23158.1"/>
    <property type="molecule type" value="Genomic_DNA"/>
</dbReference>
<dbReference type="GeneID" id="94426400"/>
<feature type="region of interest" description="Disordered" evidence="1">
    <location>
        <begin position="531"/>
        <end position="567"/>
    </location>
</feature>
<feature type="compositionally biased region" description="Basic and acidic residues" evidence="1">
    <location>
        <begin position="471"/>
        <end position="482"/>
    </location>
</feature>
<feature type="compositionally biased region" description="Basic and acidic residues" evidence="1">
    <location>
        <begin position="142"/>
        <end position="152"/>
    </location>
</feature>
<dbReference type="AlphaFoldDB" id="A0A2C6L600"/>
<evidence type="ECO:0000313" key="3">
    <source>
        <dbReference type="Proteomes" id="UP000221165"/>
    </source>
</evidence>
<feature type="compositionally biased region" description="Basic and acidic residues" evidence="1">
    <location>
        <begin position="452"/>
        <end position="464"/>
    </location>
</feature>
<feature type="compositionally biased region" description="Low complexity" evidence="1">
    <location>
        <begin position="418"/>
        <end position="429"/>
    </location>
</feature>
<gene>
    <name evidence="2" type="ORF">CSUI_002991</name>
</gene>
<evidence type="ECO:0000313" key="2">
    <source>
        <dbReference type="EMBL" id="PHJ23158.1"/>
    </source>
</evidence>
<feature type="region of interest" description="Disordered" evidence="1">
    <location>
        <begin position="388"/>
        <end position="482"/>
    </location>
</feature>